<dbReference type="EMBL" id="CP051139">
    <property type="protein sequence ID" value="QIW95834.1"/>
    <property type="molecule type" value="Genomic_DNA"/>
</dbReference>
<organism evidence="2 3">
    <name type="scientific">Peltaster fructicola</name>
    <dbReference type="NCBI Taxonomy" id="286661"/>
    <lineage>
        <taxon>Eukaryota</taxon>
        <taxon>Fungi</taxon>
        <taxon>Dikarya</taxon>
        <taxon>Ascomycota</taxon>
        <taxon>Pezizomycotina</taxon>
        <taxon>Dothideomycetes</taxon>
        <taxon>Dothideomycetes incertae sedis</taxon>
        <taxon>Peltaster</taxon>
    </lineage>
</organism>
<feature type="chain" id="PRO_5026073994" evidence="1">
    <location>
        <begin position="23"/>
        <end position="89"/>
    </location>
</feature>
<dbReference type="AlphaFoldDB" id="A0A6H0XMH6"/>
<dbReference type="OrthoDB" id="3945076at2759"/>
<proteinExistence type="predicted"/>
<reference evidence="2 3" key="1">
    <citation type="journal article" date="2016" name="Sci. Rep.">
        <title>Peltaster fructicola genome reveals evolution from an invasive phytopathogen to an ectophytic parasite.</title>
        <authorList>
            <person name="Xu C."/>
            <person name="Chen H."/>
            <person name="Gleason M.L."/>
            <person name="Xu J.R."/>
            <person name="Liu H."/>
            <person name="Zhang R."/>
            <person name="Sun G."/>
        </authorList>
    </citation>
    <scope>NUCLEOTIDE SEQUENCE [LARGE SCALE GENOMIC DNA]</scope>
    <source>
        <strain evidence="2 3">LNHT1506</strain>
    </source>
</reference>
<keyword evidence="1" id="KW-0732">Signal</keyword>
<sequence>MLFKTVVVTLLASFAAAQFGSGTCFDDGDCLLSGGSCQKSGLAIVGTCATSTGGAGLAIPTNFAIPSFGKPLRKQCHEWLDSCTSNMLP</sequence>
<protein>
    <submittedName>
        <fullName evidence="2">Uncharacterized protein</fullName>
    </submittedName>
</protein>
<evidence type="ECO:0000313" key="3">
    <source>
        <dbReference type="Proteomes" id="UP000503462"/>
    </source>
</evidence>
<gene>
    <name evidence="2" type="ORF">AMS68_001352</name>
</gene>
<name>A0A6H0XMH6_9PEZI</name>
<dbReference type="Proteomes" id="UP000503462">
    <property type="component" value="Chromosome 1"/>
</dbReference>
<accession>A0A6H0XMH6</accession>
<evidence type="ECO:0000256" key="1">
    <source>
        <dbReference type="SAM" id="SignalP"/>
    </source>
</evidence>
<keyword evidence="3" id="KW-1185">Reference proteome</keyword>
<feature type="signal peptide" evidence="1">
    <location>
        <begin position="1"/>
        <end position="22"/>
    </location>
</feature>
<evidence type="ECO:0000313" key="2">
    <source>
        <dbReference type="EMBL" id="QIW95834.1"/>
    </source>
</evidence>